<evidence type="ECO:0000313" key="2">
    <source>
        <dbReference type="EMBL" id="KAF1385620.1"/>
    </source>
</evidence>
<dbReference type="Proteomes" id="UP000465112">
    <property type="component" value="Chromosome 9"/>
</dbReference>
<reference evidence="2 3" key="1">
    <citation type="submission" date="2019-06" db="EMBL/GenBank/DDBJ databases">
        <title>A chromosome-scale genome assembly of the European perch, Perca fluviatilis.</title>
        <authorList>
            <person name="Roques C."/>
            <person name="Zahm M."/>
            <person name="Cabau C."/>
            <person name="Klopp C."/>
            <person name="Bouchez O."/>
            <person name="Donnadieu C."/>
            <person name="Kuhl H."/>
            <person name="Gislard M."/>
            <person name="Guendouz S."/>
            <person name="Journot L."/>
            <person name="Haffray P."/>
            <person name="Bestin A."/>
            <person name="Morvezen R."/>
            <person name="Feron R."/>
            <person name="Wen M."/>
            <person name="Jouanno E."/>
            <person name="Herpin A."/>
            <person name="Schartl M."/>
            <person name="Postlethwait J."/>
            <person name="Schaerlinger B."/>
            <person name="Chardard D."/>
            <person name="Lecocq T."/>
            <person name="Poncet C."/>
            <person name="Jaffrelo L."/>
            <person name="Lampietro C."/>
            <person name="Guiguen Y."/>
        </authorList>
    </citation>
    <scope>NUCLEOTIDE SEQUENCE [LARGE SCALE GENOMIC DNA]</scope>
    <source>
        <tissue evidence="2">Blood</tissue>
    </source>
</reference>
<dbReference type="AlphaFoldDB" id="A0A6A5EXU9"/>
<evidence type="ECO:0000313" key="3">
    <source>
        <dbReference type="Proteomes" id="UP000465112"/>
    </source>
</evidence>
<evidence type="ECO:0000256" key="1">
    <source>
        <dbReference type="SAM" id="MobiDB-lite"/>
    </source>
</evidence>
<keyword evidence="3" id="KW-1185">Reference proteome</keyword>
<sequence>MYSTLSKMMTYTRLCCVGSVFTVRRRREEEEEEQQERRGGGGGGGGAAGEKRRRSSSRREEEQETDSCTISKQRQGPSQGKLSQGAKLKKLPGGAVLIISQPARLNPSPGALSSKWMKSPRTVFWLHSQTLQLEEEI</sequence>
<protein>
    <submittedName>
        <fullName evidence="2">Uncharacterized protein</fullName>
    </submittedName>
</protein>
<name>A0A6A5EXU9_PERFL</name>
<feature type="compositionally biased region" description="Polar residues" evidence="1">
    <location>
        <begin position="66"/>
        <end position="82"/>
    </location>
</feature>
<feature type="region of interest" description="Disordered" evidence="1">
    <location>
        <begin position="25"/>
        <end position="87"/>
    </location>
</feature>
<comment type="caution">
    <text evidence="2">The sequence shown here is derived from an EMBL/GenBank/DDBJ whole genome shotgun (WGS) entry which is preliminary data.</text>
</comment>
<dbReference type="EMBL" id="VHII01000009">
    <property type="protein sequence ID" value="KAF1385620.1"/>
    <property type="molecule type" value="Genomic_DNA"/>
</dbReference>
<proteinExistence type="predicted"/>
<gene>
    <name evidence="2" type="ORF">PFLUV_G00109690</name>
</gene>
<organism evidence="2 3">
    <name type="scientific">Perca fluviatilis</name>
    <name type="common">European perch</name>
    <dbReference type="NCBI Taxonomy" id="8168"/>
    <lineage>
        <taxon>Eukaryota</taxon>
        <taxon>Metazoa</taxon>
        <taxon>Chordata</taxon>
        <taxon>Craniata</taxon>
        <taxon>Vertebrata</taxon>
        <taxon>Euteleostomi</taxon>
        <taxon>Actinopterygii</taxon>
        <taxon>Neopterygii</taxon>
        <taxon>Teleostei</taxon>
        <taxon>Neoteleostei</taxon>
        <taxon>Acanthomorphata</taxon>
        <taxon>Eupercaria</taxon>
        <taxon>Perciformes</taxon>
        <taxon>Percoidei</taxon>
        <taxon>Percidae</taxon>
        <taxon>Percinae</taxon>
        <taxon>Perca</taxon>
    </lineage>
</organism>
<accession>A0A6A5EXU9</accession>